<feature type="transmembrane region" description="Helical" evidence="10">
    <location>
        <begin position="247"/>
        <end position="273"/>
    </location>
</feature>
<dbReference type="AlphaFoldDB" id="V9H7Q1"/>
<dbReference type="eggNOG" id="COG0534">
    <property type="taxonomic scope" value="Bacteria"/>
</dbReference>
<dbReference type="InterPro" id="IPR048279">
    <property type="entry name" value="MdtK-like"/>
</dbReference>
<gene>
    <name evidence="11" type="ORF">HMPREF9021_01908</name>
</gene>
<keyword evidence="8 10" id="KW-0472">Membrane</keyword>
<dbReference type="HOGENOM" id="CLU_012893_6_0_4"/>
<keyword evidence="2" id="KW-0813">Transport</keyword>
<evidence type="ECO:0000313" key="11">
    <source>
        <dbReference type="EMBL" id="EFG30280.1"/>
    </source>
</evidence>
<dbReference type="InterPro" id="IPR050222">
    <property type="entry name" value="MATE_MdtK"/>
</dbReference>
<keyword evidence="4" id="KW-1003">Cell membrane</keyword>
<feature type="transmembrane region" description="Helical" evidence="10">
    <location>
        <begin position="208"/>
        <end position="226"/>
    </location>
</feature>
<feature type="transmembrane region" description="Helical" evidence="10">
    <location>
        <begin position="285"/>
        <end position="310"/>
    </location>
</feature>
<evidence type="ECO:0000256" key="5">
    <source>
        <dbReference type="ARBA" id="ARBA00022692"/>
    </source>
</evidence>
<dbReference type="PANTHER" id="PTHR43298">
    <property type="entry name" value="MULTIDRUG RESISTANCE PROTEIN NORM-RELATED"/>
    <property type="match status" value="1"/>
</dbReference>
<dbReference type="GO" id="GO:0042910">
    <property type="term" value="F:xenobiotic transmembrane transporter activity"/>
    <property type="evidence" value="ECO:0007669"/>
    <property type="project" value="InterPro"/>
</dbReference>
<keyword evidence="12" id="KW-1185">Reference proteome</keyword>
<feature type="transmembrane region" description="Helical" evidence="10">
    <location>
        <begin position="397"/>
        <end position="415"/>
    </location>
</feature>
<accession>V9H7Q1</accession>
<dbReference type="GO" id="GO:0005886">
    <property type="term" value="C:plasma membrane"/>
    <property type="evidence" value="ECO:0007669"/>
    <property type="project" value="UniProtKB-SubCell"/>
</dbReference>
<proteinExistence type="predicted"/>
<feature type="transmembrane region" description="Helical" evidence="10">
    <location>
        <begin position="168"/>
        <end position="188"/>
    </location>
</feature>
<keyword evidence="7" id="KW-0406">Ion transport</keyword>
<dbReference type="STRING" id="641147.HMPREF9021_01908"/>
<dbReference type="NCBIfam" id="TIGR00797">
    <property type="entry name" value="matE"/>
    <property type="match status" value="1"/>
</dbReference>
<dbReference type="CDD" id="cd13131">
    <property type="entry name" value="MATE_NorM_like"/>
    <property type="match status" value="1"/>
</dbReference>
<dbReference type="GO" id="GO:0006811">
    <property type="term" value="P:monoatomic ion transport"/>
    <property type="evidence" value="ECO:0007669"/>
    <property type="project" value="UniProtKB-KW"/>
</dbReference>
<evidence type="ECO:0000256" key="7">
    <source>
        <dbReference type="ARBA" id="ARBA00023065"/>
    </source>
</evidence>
<evidence type="ECO:0000256" key="6">
    <source>
        <dbReference type="ARBA" id="ARBA00022989"/>
    </source>
</evidence>
<dbReference type="Pfam" id="PF01554">
    <property type="entry name" value="MatE"/>
    <property type="match status" value="2"/>
</dbReference>
<dbReference type="RefSeq" id="WP_002642928.1">
    <property type="nucleotide sequence ID" value="NZ_CP019448.1"/>
</dbReference>
<feature type="transmembrane region" description="Helical" evidence="10">
    <location>
        <begin position="20"/>
        <end position="40"/>
    </location>
</feature>
<dbReference type="KEGG" id="smur:BWP33_03295"/>
<feature type="transmembrane region" description="Helical" evidence="10">
    <location>
        <begin position="60"/>
        <end position="81"/>
    </location>
</feature>
<dbReference type="Proteomes" id="UP000017813">
    <property type="component" value="Unassembled WGS sequence"/>
</dbReference>
<feature type="transmembrane region" description="Helical" evidence="10">
    <location>
        <begin position="322"/>
        <end position="345"/>
    </location>
</feature>
<reference evidence="11 12" key="1">
    <citation type="submission" date="2010-03" db="EMBL/GenBank/DDBJ databases">
        <authorList>
            <consortium name="The Broad Institute Genome Sequencing Platform"/>
            <person name="Ward D."/>
            <person name="Earl A."/>
            <person name="Feldgarden M."/>
            <person name="Gevers D."/>
            <person name="Young S."/>
            <person name="Zeng Q."/>
            <person name="Koehrsen M."/>
            <person name="Alvarado L."/>
            <person name="Berlin A.M."/>
            <person name="Borenstein D."/>
            <person name="Chapman S.B."/>
            <person name="Chen Z."/>
            <person name="Engels R."/>
            <person name="Freedman E."/>
            <person name="Gellesch M."/>
            <person name="Goldberg J."/>
            <person name="Griggs A."/>
            <person name="Gujja S."/>
            <person name="Heilman E.R."/>
            <person name="Heiman D.I."/>
            <person name="Hepburn T.A."/>
            <person name="Howarth C."/>
            <person name="Jen D."/>
            <person name="Larson L."/>
            <person name="Mehta T."/>
            <person name="Park D."/>
            <person name="Pearson M."/>
            <person name="Richards J."/>
            <person name="Roberts A."/>
            <person name="Saif S."/>
            <person name="Shea T.D."/>
            <person name="Shenoy N."/>
            <person name="Sisk P."/>
            <person name="Stolte C."/>
            <person name="Sykes S.N."/>
            <person name="Walk T."/>
            <person name="White J."/>
            <person name="Yandava C."/>
            <person name="Izard J."/>
            <person name="Baranova O.V."/>
            <person name="Blanton J.M."/>
            <person name="Tanner A.C."/>
            <person name="Dewhirst F."/>
            <person name="Haas B."/>
            <person name="Nusbaum C."/>
            <person name="Birren B."/>
        </authorList>
    </citation>
    <scope>NUCLEOTIDE SEQUENCE [LARGE SCALE GENOMIC DNA]</scope>
    <source>
        <strain evidence="11 12">ATCC 29453</strain>
    </source>
</reference>
<evidence type="ECO:0000256" key="4">
    <source>
        <dbReference type="ARBA" id="ARBA00022475"/>
    </source>
</evidence>
<dbReference type="GO" id="GO:0015297">
    <property type="term" value="F:antiporter activity"/>
    <property type="evidence" value="ECO:0007669"/>
    <property type="project" value="UniProtKB-KW"/>
</dbReference>
<protein>
    <recommendedName>
        <fullName evidence="9">Multidrug-efflux transporter</fullName>
    </recommendedName>
</protein>
<keyword evidence="6 10" id="KW-1133">Transmembrane helix</keyword>
<evidence type="ECO:0000256" key="8">
    <source>
        <dbReference type="ARBA" id="ARBA00023136"/>
    </source>
</evidence>
<evidence type="ECO:0000256" key="10">
    <source>
        <dbReference type="SAM" id="Phobius"/>
    </source>
</evidence>
<feature type="transmembrane region" description="Helical" evidence="10">
    <location>
        <begin position="101"/>
        <end position="123"/>
    </location>
</feature>
<organism evidence="11 12">
    <name type="scientific">Simonsiella muelleri ATCC 29453</name>
    <dbReference type="NCBI Taxonomy" id="641147"/>
    <lineage>
        <taxon>Bacteria</taxon>
        <taxon>Pseudomonadati</taxon>
        <taxon>Pseudomonadota</taxon>
        <taxon>Betaproteobacteria</taxon>
        <taxon>Neisseriales</taxon>
        <taxon>Neisseriaceae</taxon>
        <taxon>Simonsiella</taxon>
    </lineage>
</organism>
<evidence type="ECO:0000256" key="9">
    <source>
        <dbReference type="ARBA" id="ARBA00031636"/>
    </source>
</evidence>
<dbReference type="PIRSF" id="PIRSF006603">
    <property type="entry name" value="DinF"/>
    <property type="match status" value="1"/>
</dbReference>
<feature type="transmembrane region" description="Helical" evidence="10">
    <location>
        <begin position="357"/>
        <end position="376"/>
    </location>
</feature>
<evidence type="ECO:0000256" key="1">
    <source>
        <dbReference type="ARBA" id="ARBA00004429"/>
    </source>
</evidence>
<feature type="transmembrane region" description="Helical" evidence="10">
    <location>
        <begin position="421"/>
        <end position="445"/>
    </location>
</feature>
<evidence type="ECO:0000256" key="3">
    <source>
        <dbReference type="ARBA" id="ARBA00022449"/>
    </source>
</evidence>
<dbReference type="PANTHER" id="PTHR43298:SF2">
    <property type="entry name" value="FMN_FAD EXPORTER YEEO-RELATED"/>
    <property type="match status" value="1"/>
</dbReference>
<evidence type="ECO:0000313" key="12">
    <source>
        <dbReference type="Proteomes" id="UP000017813"/>
    </source>
</evidence>
<reference evidence="11 12" key="2">
    <citation type="submission" date="2011-10" db="EMBL/GenBank/DDBJ databases">
        <title>The Genome Sequence of Simonsiella muelleri ATCC 29453.</title>
        <authorList>
            <consortium name="The Broad Institute Genome Sequencing Platform"/>
            <consortium name="The Broad Institute Genome Sequencing Center for Infectious Disease"/>
            <person name="Earl A."/>
            <person name="Ward D."/>
            <person name="Feldgarden M."/>
            <person name="Gevers D."/>
            <person name="Izard J."/>
            <person name="Baranova O.V."/>
            <person name="Blanton J.M."/>
            <person name="Tanner A.C."/>
            <person name="Dewhirst F."/>
            <person name="Young S.K."/>
            <person name="Zeng Q."/>
            <person name="Gargeya S."/>
            <person name="Fitzgerald M."/>
            <person name="Haas B."/>
            <person name="Abouelleil A."/>
            <person name="Alvarado L."/>
            <person name="Arachchi H.M."/>
            <person name="Berlin A."/>
            <person name="Brown A."/>
            <person name="Chapman S.B."/>
            <person name="Chen Z."/>
            <person name="Dunbar C."/>
            <person name="Freedman E."/>
            <person name="Gearin G."/>
            <person name="Goldberg J."/>
            <person name="Griggs A."/>
            <person name="Gujja S."/>
            <person name="Heiman D."/>
            <person name="Howarth C."/>
            <person name="Larson L."/>
            <person name="Lui A."/>
            <person name="MacDonald P.J.P."/>
            <person name="Montmayeur A."/>
            <person name="Murphy C."/>
            <person name="Neiman D."/>
            <person name="Pearson M."/>
            <person name="Priest M."/>
            <person name="Roberts A."/>
            <person name="Saif S."/>
            <person name="Shea T."/>
            <person name="Shenoy N."/>
            <person name="Sisk P."/>
            <person name="Stolte C."/>
            <person name="Sykes S."/>
            <person name="Wortman J."/>
            <person name="Nusbaum C."/>
            <person name="Birren B."/>
        </authorList>
    </citation>
    <scope>NUCLEOTIDE SEQUENCE [LARGE SCALE GENOMIC DNA]</scope>
    <source>
        <strain evidence="11 12">ATCC 29453</strain>
    </source>
</reference>
<comment type="subcellular location">
    <subcellularLocation>
        <location evidence="1">Cell inner membrane</location>
        <topology evidence="1">Multi-pass membrane protein</topology>
    </subcellularLocation>
</comment>
<dbReference type="OrthoDB" id="9780160at2"/>
<evidence type="ECO:0000256" key="2">
    <source>
        <dbReference type="ARBA" id="ARBA00022448"/>
    </source>
</evidence>
<feature type="transmembrane region" description="Helical" evidence="10">
    <location>
        <begin position="139"/>
        <end position="156"/>
    </location>
</feature>
<keyword evidence="3" id="KW-0050">Antiport</keyword>
<comment type="caution">
    <text evidence="11">The sequence shown here is derived from an EMBL/GenBank/DDBJ whole genome shotgun (WGS) entry which is preliminary data.</text>
</comment>
<dbReference type="EMBL" id="ADCY02000060">
    <property type="protein sequence ID" value="EFG30280.1"/>
    <property type="molecule type" value="Genomic_DNA"/>
</dbReference>
<dbReference type="InterPro" id="IPR002528">
    <property type="entry name" value="MATE_fam"/>
</dbReference>
<name>V9H7Q1_9NEIS</name>
<sequence>MLFHLNQYPISDFKRETRQLITLALPMMLAQIAAVGVGVVDTAMAGSASKNDLTAVALGSSVFSTLFITFMGVMAALNPIIAQLHGSGKTQAVGEMGRQGVWFGLLLGVVSMLFILCMIAPFQHYLNLSDNIETMLGDYLYYTAWGMPAALLHRALHAYASSLNRPKPIMWVSWAALFLNVPLNYVFVYGKFGLPQMGGAGCGLATAIVFWFNALALGAYVAKHTYFRPFGLTQKFSLPSWQAQKQILSLGLPIGFSYFLEASLFSMIVWLIADLGQDYVAAQQVVLSISSMVYMIPQAIGSAATVRVGYALGQRNPHLARYMSGVALSSGAFLAIITLIFLMVFRFPLIRIYTQDTAVIHIANGVLLCAAIFQLFDFTQCIASYALRGYKLSRMPMLIHAVAFWGLGLLPGYALGYGLGLGIYGFWLALIFSLASAAVALVYYLERFSLQTTRATKYSTLHSN</sequence>
<keyword evidence="5 10" id="KW-0812">Transmembrane</keyword>